<protein>
    <submittedName>
        <fullName evidence="2">Uncharacterized protein</fullName>
    </submittedName>
</protein>
<accession>A0AAV9Z0F9</accession>
<evidence type="ECO:0000313" key="3">
    <source>
        <dbReference type="Proteomes" id="UP001362999"/>
    </source>
</evidence>
<reference evidence="2 3" key="1">
    <citation type="journal article" date="2024" name="J Genomics">
        <title>Draft genome sequencing and assembly of Favolaschia claudopus CIRM-BRFM 2984 isolated from oak limbs.</title>
        <authorList>
            <person name="Navarro D."/>
            <person name="Drula E."/>
            <person name="Chaduli D."/>
            <person name="Cazenave R."/>
            <person name="Ahrendt S."/>
            <person name="Wang J."/>
            <person name="Lipzen A."/>
            <person name="Daum C."/>
            <person name="Barry K."/>
            <person name="Grigoriev I.V."/>
            <person name="Favel A."/>
            <person name="Rosso M.N."/>
            <person name="Martin F."/>
        </authorList>
    </citation>
    <scope>NUCLEOTIDE SEQUENCE [LARGE SCALE GENOMIC DNA]</scope>
    <source>
        <strain evidence="2 3">CIRM-BRFM 2984</strain>
    </source>
</reference>
<evidence type="ECO:0000313" key="2">
    <source>
        <dbReference type="EMBL" id="KAK6966785.1"/>
    </source>
</evidence>
<keyword evidence="3" id="KW-1185">Reference proteome</keyword>
<feature type="region of interest" description="Disordered" evidence="1">
    <location>
        <begin position="393"/>
        <end position="425"/>
    </location>
</feature>
<sequence>MSEYGCMTAERRGCNDLAVACTALSLAAEAAVLSLEAAKMLHERVEDDTVEGTGMVGAAMGTVAGATVVTVAGAADAAHSDAQAARRIVEAVHESCIECALCEAAHCSGRSGLGVMSICAIRYERADRSREKTHSRSDIPEVVASGCIITVVGIGGNGNGLQRGHAGVRGVRVVRVGSARSKTVVEDQLLKACEFLSSNINLTLSARDTNGFQWTGARNTGYSKINQQIPISSPHIKLRRPPPPYTQNYQNPSSSRHIEIRRRNSQGYLRSASLSSLSIHTLLNLVILALPTTPPSSTEPNQTLLSDLPIVSGLDWIRFSYGYPMRAFMPLRSELDPYLKTQTVGPKRLTLFIKALPPPLFSTYVTPLAYGIPVDEPDCLRRYLDVRCGSHFSGSPSSSAGIELIQPTNDIDAPPPPSEKTRQLELPLAPIYEDSTRRRLNFDAAQPNNLEHRPPPHDTTEQAQRHWLRQHPKPFEKSLSRDADIEGSNERGGFKPSDFMVIEKLQLDKVPAPQTVVRHMKCAVGSSWDRELHLRAPAEKKTERTKLQGDIAPPRRHLVKERLIWTGITLSFGPRE</sequence>
<gene>
    <name evidence="2" type="ORF">R3P38DRAFT_2815778</name>
</gene>
<feature type="region of interest" description="Disordered" evidence="1">
    <location>
        <begin position="446"/>
        <end position="495"/>
    </location>
</feature>
<name>A0AAV9Z0F9_9AGAR</name>
<dbReference type="AlphaFoldDB" id="A0AAV9Z0F9"/>
<comment type="caution">
    <text evidence="2">The sequence shown here is derived from an EMBL/GenBank/DDBJ whole genome shotgun (WGS) entry which is preliminary data.</text>
</comment>
<feature type="compositionally biased region" description="Basic and acidic residues" evidence="1">
    <location>
        <begin position="473"/>
        <end position="493"/>
    </location>
</feature>
<organism evidence="2 3">
    <name type="scientific">Favolaschia claudopus</name>
    <dbReference type="NCBI Taxonomy" id="2862362"/>
    <lineage>
        <taxon>Eukaryota</taxon>
        <taxon>Fungi</taxon>
        <taxon>Dikarya</taxon>
        <taxon>Basidiomycota</taxon>
        <taxon>Agaricomycotina</taxon>
        <taxon>Agaricomycetes</taxon>
        <taxon>Agaricomycetidae</taxon>
        <taxon>Agaricales</taxon>
        <taxon>Marasmiineae</taxon>
        <taxon>Mycenaceae</taxon>
        <taxon>Favolaschia</taxon>
    </lineage>
</organism>
<feature type="region of interest" description="Disordered" evidence="1">
    <location>
        <begin position="233"/>
        <end position="257"/>
    </location>
</feature>
<dbReference type="EMBL" id="JAWWNJ010000256">
    <property type="protein sequence ID" value="KAK6966785.1"/>
    <property type="molecule type" value="Genomic_DNA"/>
</dbReference>
<evidence type="ECO:0000256" key="1">
    <source>
        <dbReference type="SAM" id="MobiDB-lite"/>
    </source>
</evidence>
<proteinExistence type="predicted"/>
<feature type="compositionally biased region" description="Basic and acidic residues" evidence="1">
    <location>
        <begin position="450"/>
        <end position="464"/>
    </location>
</feature>
<dbReference type="Proteomes" id="UP001362999">
    <property type="component" value="Unassembled WGS sequence"/>
</dbReference>